<dbReference type="EMBL" id="CAMKVN010000840">
    <property type="protein sequence ID" value="CAI2171636.1"/>
    <property type="molecule type" value="Genomic_DNA"/>
</dbReference>
<evidence type="ECO:0000313" key="3">
    <source>
        <dbReference type="Proteomes" id="UP001153678"/>
    </source>
</evidence>
<accession>A0A9W4WM35</accession>
<comment type="caution">
    <text evidence="2">The sequence shown here is derived from an EMBL/GenBank/DDBJ whole genome shotgun (WGS) entry which is preliminary data.</text>
</comment>
<gene>
    <name evidence="2" type="ORF">FWILDA_LOCUS5179</name>
</gene>
<proteinExistence type="predicted"/>
<organism evidence="2 3">
    <name type="scientific">Funneliformis geosporum</name>
    <dbReference type="NCBI Taxonomy" id="1117311"/>
    <lineage>
        <taxon>Eukaryota</taxon>
        <taxon>Fungi</taxon>
        <taxon>Fungi incertae sedis</taxon>
        <taxon>Mucoromycota</taxon>
        <taxon>Glomeromycotina</taxon>
        <taxon>Glomeromycetes</taxon>
        <taxon>Glomerales</taxon>
        <taxon>Glomeraceae</taxon>
        <taxon>Funneliformis</taxon>
    </lineage>
</organism>
<evidence type="ECO:0000313" key="2">
    <source>
        <dbReference type="EMBL" id="CAI2171636.1"/>
    </source>
</evidence>
<dbReference type="Proteomes" id="UP001153678">
    <property type="component" value="Unassembled WGS sequence"/>
</dbReference>
<feature type="region of interest" description="Disordered" evidence="1">
    <location>
        <begin position="1"/>
        <end position="28"/>
    </location>
</feature>
<evidence type="ECO:0000256" key="1">
    <source>
        <dbReference type="SAM" id="MobiDB-lite"/>
    </source>
</evidence>
<name>A0A9W4WM35_9GLOM</name>
<protein>
    <submittedName>
        <fullName evidence="2">1430_t:CDS:1</fullName>
    </submittedName>
</protein>
<reference evidence="2" key="1">
    <citation type="submission" date="2022-08" db="EMBL/GenBank/DDBJ databases">
        <authorList>
            <person name="Kallberg Y."/>
            <person name="Tangrot J."/>
            <person name="Rosling A."/>
        </authorList>
    </citation>
    <scope>NUCLEOTIDE SEQUENCE</scope>
    <source>
        <strain evidence="2">Wild A</strain>
    </source>
</reference>
<feature type="compositionally biased region" description="Basic and acidic residues" evidence="1">
    <location>
        <begin position="7"/>
        <end position="18"/>
    </location>
</feature>
<sequence length="60" mass="6841">MSYDENQVDRTKSKKAELDQNPAPDFSHPIEMIGIAGIWKPEVSTDGEIEIDFDVLPKFF</sequence>
<keyword evidence="3" id="KW-1185">Reference proteome</keyword>
<dbReference type="AlphaFoldDB" id="A0A9W4WM35"/>